<evidence type="ECO:0000256" key="1">
    <source>
        <dbReference type="SAM" id="SignalP"/>
    </source>
</evidence>
<dbReference type="RefSeq" id="WP_154096016.1">
    <property type="nucleotide sequence ID" value="NZ_JAWDIU010000001.1"/>
</dbReference>
<dbReference type="PROSITE" id="PS51257">
    <property type="entry name" value="PROKAR_LIPOPROTEIN"/>
    <property type="match status" value="1"/>
</dbReference>
<reference evidence="3 4" key="1">
    <citation type="submission" date="2023-09" db="EMBL/GenBank/DDBJ databases">
        <title>Microbacterium fusihabitans sp. nov., Microbacterium phycihabitans sp. nov., and Microbacterium cervinum sp. nov., isolated from dried seaweeds of beach.</title>
        <authorList>
            <person name="Lee S.D."/>
        </authorList>
    </citation>
    <scope>NUCLEOTIDE SEQUENCE [LARGE SCALE GENOMIC DNA]</scope>
    <source>
        <strain evidence="3 4">KSW2-21</strain>
    </source>
</reference>
<feature type="chain" id="PRO_5047179858" evidence="1">
    <location>
        <begin position="18"/>
        <end position="552"/>
    </location>
</feature>
<dbReference type="Pfam" id="PF10647">
    <property type="entry name" value="Gmad1"/>
    <property type="match status" value="1"/>
</dbReference>
<feature type="domain" description="GerMN" evidence="2">
    <location>
        <begin position="197"/>
        <end position="288"/>
    </location>
</feature>
<name>A0ABU3RSD1_9MICO</name>
<evidence type="ECO:0000313" key="4">
    <source>
        <dbReference type="Proteomes" id="UP001256673"/>
    </source>
</evidence>
<dbReference type="InterPro" id="IPR018910">
    <property type="entry name" value="LpqB_C"/>
</dbReference>
<dbReference type="EMBL" id="JAWDIU010000001">
    <property type="protein sequence ID" value="MDU0325388.1"/>
    <property type="molecule type" value="Genomic_DNA"/>
</dbReference>
<dbReference type="SMART" id="SM00909">
    <property type="entry name" value="Germane"/>
    <property type="match status" value="1"/>
</dbReference>
<dbReference type="Pfam" id="PF25976">
    <property type="entry name" value="LpqB_N"/>
    <property type="match status" value="1"/>
</dbReference>
<evidence type="ECO:0000313" key="3">
    <source>
        <dbReference type="EMBL" id="MDU0325388.1"/>
    </source>
</evidence>
<gene>
    <name evidence="3" type="ORF">RWH43_01340</name>
</gene>
<dbReference type="InterPro" id="IPR019606">
    <property type="entry name" value="GerMN"/>
</dbReference>
<keyword evidence="1" id="KW-0732">Signal</keyword>
<dbReference type="Proteomes" id="UP001256673">
    <property type="component" value="Unassembled WGS sequence"/>
</dbReference>
<protein>
    <submittedName>
        <fullName evidence="3">LpqB family beta-propeller domain-containing protein</fullName>
    </submittedName>
</protein>
<feature type="signal peptide" evidence="1">
    <location>
        <begin position="1"/>
        <end position="17"/>
    </location>
</feature>
<organism evidence="3 4">
    <name type="scientific">Microbacterium algihabitans</name>
    <dbReference type="NCBI Taxonomy" id="3075992"/>
    <lineage>
        <taxon>Bacteria</taxon>
        <taxon>Bacillati</taxon>
        <taxon>Actinomycetota</taxon>
        <taxon>Actinomycetes</taxon>
        <taxon>Micrococcales</taxon>
        <taxon>Microbacteriaceae</taxon>
        <taxon>Microbacterium</taxon>
    </lineage>
</organism>
<sequence>MRRALALVSLTLVLALAACTGLPTSGYVNPGRGPQTDDTQAFAFVPDGPQDDAAPADIVEGFLRAGSGPADDWATAKTFLAPGTQWDPRASVTIDRLADRRATATDDGTGVTVSLATVASVDSSGAYAPAASGTAVNLAFALTQIDGQWRITAAPDGVVLYEEVFPTVYQSASIAYFDPTWSFIVPDVRWFPRGFVASRVATALVDGRPSPWLAGAVRSAFPDELSLVGRSVTLSSSGVAQVQLPPAALSLDRTTLDRMQTQLARSLVTAGISDVQMTVEGTPVTASEVPVRVTRVDPSPAVLTTAGAFGSLTGDTVEAIDGLSDAVESLAPTAVELEADRSLAAVRTQQGPVASALADGQTFLLDERPGLIAPSIDAEGAIWSVPANAPNQVRAITAEGVPRQVGNAWPDASEITAMQISRDGTRVAAIVTVSGTREVWVAGIEREGGEVTLGAPHVLSFSQQGAFDLAWLDDTSVGVLVAVDGGSLLRELNVGGRGTESAAPDGARTLAAGSTSVRVLDDSGRLYSRRGSSWTLVATGIRVLAGQQGTTS</sequence>
<proteinExistence type="predicted"/>
<dbReference type="InterPro" id="IPR059026">
    <property type="entry name" value="LpqB_N"/>
</dbReference>
<comment type="caution">
    <text evidence="3">The sequence shown here is derived from an EMBL/GenBank/DDBJ whole genome shotgun (WGS) entry which is preliminary data.</text>
</comment>
<dbReference type="Pfam" id="PF10646">
    <property type="entry name" value="Germane"/>
    <property type="match status" value="1"/>
</dbReference>
<evidence type="ECO:0000259" key="2">
    <source>
        <dbReference type="SMART" id="SM00909"/>
    </source>
</evidence>
<keyword evidence="4" id="KW-1185">Reference proteome</keyword>
<accession>A0ABU3RSD1</accession>